<organism evidence="4 5">
    <name type="scientific">Lasiodiplodia hormozganensis</name>
    <dbReference type="NCBI Taxonomy" id="869390"/>
    <lineage>
        <taxon>Eukaryota</taxon>
        <taxon>Fungi</taxon>
        <taxon>Dikarya</taxon>
        <taxon>Ascomycota</taxon>
        <taxon>Pezizomycotina</taxon>
        <taxon>Dothideomycetes</taxon>
        <taxon>Dothideomycetes incertae sedis</taxon>
        <taxon>Botryosphaeriales</taxon>
        <taxon>Botryosphaeriaceae</taxon>
        <taxon>Lasiodiplodia</taxon>
    </lineage>
</organism>
<dbReference type="PANTHER" id="PTHR43477">
    <property type="entry name" value="DIHYDROANTICAPSIN 7-DEHYDROGENASE"/>
    <property type="match status" value="1"/>
</dbReference>
<name>A0AA40CMB7_9PEZI</name>
<evidence type="ECO:0000313" key="5">
    <source>
        <dbReference type="Proteomes" id="UP001175001"/>
    </source>
</evidence>
<dbReference type="InterPro" id="IPR036291">
    <property type="entry name" value="NAD(P)-bd_dom_sf"/>
</dbReference>
<comment type="similarity">
    <text evidence="1">Belongs to the short-chain dehydrogenases/reductases (SDR) family.</text>
</comment>
<dbReference type="SUPFAM" id="SSF51735">
    <property type="entry name" value="NAD(P)-binding Rossmann-fold domains"/>
    <property type="match status" value="1"/>
</dbReference>
<dbReference type="Pfam" id="PF23441">
    <property type="entry name" value="SDR"/>
    <property type="match status" value="1"/>
</dbReference>
<evidence type="ECO:0000313" key="4">
    <source>
        <dbReference type="EMBL" id="KAK0642259.1"/>
    </source>
</evidence>
<keyword evidence="5" id="KW-1185">Reference proteome</keyword>
<protein>
    <submittedName>
        <fullName evidence="4">Short-chain type dehydrogenase/reductase y4mP</fullName>
    </submittedName>
</protein>
<evidence type="ECO:0000256" key="3">
    <source>
        <dbReference type="ARBA" id="ARBA00023002"/>
    </source>
</evidence>
<reference evidence="4" key="1">
    <citation type="submission" date="2023-06" db="EMBL/GenBank/DDBJ databases">
        <title>Multi-omics analyses reveal the molecular pathogenesis toolkit of Lasiodiplodia hormozganensis, a cross-kingdom pathogen.</title>
        <authorList>
            <person name="Felix C."/>
            <person name="Meneses R."/>
            <person name="Goncalves M.F.M."/>
            <person name="Tilleman L."/>
            <person name="Duarte A.S."/>
            <person name="Jorrin-Novo J.V."/>
            <person name="Van De Peer Y."/>
            <person name="Deforce D."/>
            <person name="Van Nieuwerburgh F."/>
            <person name="Esteves A.C."/>
            <person name="Alves A."/>
        </authorList>
    </citation>
    <scope>NUCLEOTIDE SEQUENCE</scope>
    <source>
        <strain evidence="4">CBS 339.90</strain>
    </source>
</reference>
<dbReference type="PANTHER" id="PTHR43477:SF1">
    <property type="entry name" value="DIHYDROANTICAPSIN 7-DEHYDROGENASE"/>
    <property type="match status" value="1"/>
</dbReference>
<sequence>MTDQRKYVSKLAGKHVLIIGGSSGIGYGVAEASLEHGATVTISSSNAARLDAAVAKLSTSYPTAAADSRISAGVVCDLSTEDTLEANIANLFATVAGRRNTPATINHIVYCAGDALATLPLADASLPRIKQAGAVRFFGPLLAAREAAKHLPRSSTSSFTLTSGSVAQRPLPGGWAVVGSYATGLLGMARSLALELAPVRVNCVAPGVVDTGLWRMGDAEKAEMFRGVEEKLPTGRVGRVEDVVEAYLYLMRDGNATGSVVSTNGGALLV</sequence>
<dbReference type="Gene3D" id="3.40.50.720">
    <property type="entry name" value="NAD(P)-binding Rossmann-like Domain"/>
    <property type="match status" value="1"/>
</dbReference>
<dbReference type="Proteomes" id="UP001175001">
    <property type="component" value="Unassembled WGS sequence"/>
</dbReference>
<evidence type="ECO:0000256" key="2">
    <source>
        <dbReference type="ARBA" id="ARBA00022857"/>
    </source>
</evidence>
<keyword evidence="2" id="KW-0521">NADP</keyword>
<dbReference type="InterPro" id="IPR051122">
    <property type="entry name" value="SDR_DHRS6-like"/>
</dbReference>
<dbReference type="AlphaFoldDB" id="A0AA40CMB7"/>
<proteinExistence type="inferred from homology"/>
<dbReference type="CDD" id="cd05233">
    <property type="entry name" value="SDR_c"/>
    <property type="match status" value="1"/>
</dbReference>
<accession>A0AA40CMB7</accession>
<dbReference type="InterPro" id="IPR057571">
    <property type="entry name" value="SDR_PhqE-like"/>
</dbReference>
<dbReference type="GO" id="GO:0016491">
    <property type="term" value="F:oxidoreductase activity"/>
    <property type="evidence" value="ECO:0007669"/>
    <property type="project" value="UniProtKB-KW"/>
</dbReference>
<dbReference type="EMBL" id="JAUJDW010000078">
    <property type="protein sequence ID" value="KAK0642259.1"/>
    <property type="molecule type" value="Genomic_DNA"/>
</dbReference>
<keyword evidence="3" id="KW-0560">Oxidoreductase</keyword>
<dbReference type="InterPro" id="IPR002347">
    <property type="entry name" value="SDR_fam"/>
</dbReference>
<gene>
    <name evidence="4" type="ORF">DIS24_g9207</name>
</gene>
<evidence type="ECO:0000256" key="1">
    <source>
        <dbReference type="ARBA" id="ARBA00006484"/>
    </source>
</evidence>
<dbReference type="PRINTS" id="PR00081">
    <property type="entry name" value="GDHRDH"/>
</dbReference>
<comment type="caution">
    <text evidence="4">The sequence shown here is derived from an EMBL/GenBank/DDBJ whole genome shotgun (WGS) entry which is preliminary data.</text>
</comment>